<evidence type="ECO:0000313" key="3">
    <source>
        <dbReference type="Proteomes" id="UP000192578"/>
    </source>
</evidence>
<proteinExistence type="predicted"/>
<evidence type="ECO:0000313" key="2">
    <source>
        <dbReference type="EMBL" id="OQV16428.1"/>
    </source>
</evidence>
<sequence length="108" mass="11917">MVHVSFTSPIDCSPTGIALPPLERNFHHQIKSSPSQTCELLAVQVAGMTVLYPHKPSFIHAFYLSLPFAILNDRTPSELTVQRAGSPSTTFTDLRVPSYRPTNNHATL</sequence>
<dbReference type="AlphaFoldDB" id="A0A1W0WMK2"/>
<evidence type="ECO:0000256" key="1">
    <source>
        <dbReference type="SAM" id="MobiDB-lite"/>
    </source>
</evidence>
<reference evidence="3" key="1">
    <citation type="submission" date="2017-01" db="EMBL/GenBank/DDBJ databases">
        <title>Comparative genomics of anhydrobiosis in the tardigrade Hypsibius dujardini.</title>
        <authorList>
            <person name="Yoshida Y."/>
            <person name="Koutsovoulos G."/>
            <person name="Laetsch D."/>
            <person name="Stevens L."/>
            <person name="Kumar S."/>
            <person name="Horikawa D."/>
            <person name="Ishino K."/>
            <person name="Komine S."/>
            <person name="Tomita M."/>
            <person name="Blaxter M."/>
            <person name="Arakawa K."/>
        </authorList>
    </citation>
    <scope>NUCLEOTIDE SEQUENCE [LARGE SCALE GENOMIC DNA]</scope>
    <source>
        <strain evidence="3">Z151</strain>
    </source>
</reference>
<accession>A0A1W0WMK2</accession>
<organism evidence="2 3">
    <name type="scientific">Hypsibius exemplaris</name>
    <name type="common">Freshwater tardigrade</name>
    <dbReference type="NCBI Taxonomy" id="2072580"/>
    <lineage>
        <taxon>Eukaryota</taxon>
        <taxon>Metazoa</taxon>
        <taxon>Ecdysozoa</taxon>
        <taxon>Tardigrada</taxon>
        <taxon>Eutardigrada</taxon>
        <taxon>Parachela</taxon>
        <taxon>Hypsibioidea</taxon>
        <taxon>Hypsibiidae</taxon>
        <taxon>Hypsibius</taxon>
    </lineage>
</organism>
<dbReference type="Proteomes" id="UP000192578">
    <property type="component" value="Unassembled WGS sequence"/>
</dbReference>
<name>A0A1W0WMK2_HYPEX</name>
<dbReference type="EMBL" id="MTYJ01000074">
    <property type="protein sequence ID" value="OQV16428.1"/>
    <property type="molecule type" value="Genomic_DNA"/>
</dbReference>
<gene>
    <name evidence="2" type="ORF">BV898_09419</name>
</gene>
<protein>
    <submittedName>
        <fullName evidence="2">Uncharacterized protein</fullName>
    </submittedName>
</protein>
<feature type="region of interest" description="Disordered" evidence="1">
    <location>
        <begin position="81"/>
        <end position="108"/>
    </location>
</feature>
<feature type="compositionally biased region" description="Polar residues" evidence="1">
    <location>
        <begin position="81"/>
        <end position="92"/>
    </location>
</feature>
<keyword evidence="3" id="KW-1185">Reference proteome</keyword>
<comment type="caution">
    <text evidence="2">The sequence shown here is derived from an EMBL/GenBank/DDBJ whole genome shotgun (WGS) entry which is preliminary data.</text>
</comment>